<reference evidence="1" key="1">
    <citation type="submission" date="2017-02" db="EMBL/GenBank/DDBJ databases">
        <title>Genome of Microbulbifer agarilyticus GP101.</title>
        <authorList>
            <person name="Jung J."/>
            <person name="Bae S.S."/>
            <person name="Baek K."/>
        </authorList>
    </citation>
    <scope>NUCLEOTIDE SEQUENCE [LARGE SCALE GENOMIC DNA]</scope>
    <source>
        <strain evidence="1">GP101</strain>
    </source>
</reference>
<gene>
    <name evidence="1" type="ORF">Mag101_06615</name>
</gene>
<dbReference type="Pfam" id="PF05593">
    <property type="entry name" value="RHS_repeat"/>
    <property type="match status" value="1"/>
</dbReference>
<organism evidence="1 2">
    <name type="scientific">Microbulbifer agarilyticus</name>
    <dbReference type="NCBI Taxonomy" id="260552"/>
    <lineage>
        <taxon>Bacteria</taxon>
        <taxon>Pseudomonadati</taxon>
        <taxon>Pseudomonadota</taxon>
        <taxon>Gammaproteobacteria</taxon>
        <taxon>Cellvibrionales</taxon>
        <taxon>Microbulbiferaceae</taxon>
        <taxon>Microbulbifer</taxon>
    </lineage>
</organism>
<dbReference type="AlphaFoldDB" id="A0A1Q2M535"/>
<sequence>MFSANGDFPLTFSWRYNSFGNHQKTGAGYSVGSRTAADGTSETLGETVVHAEQPLAAGATPISLPLDSDPAQIYIGGATNNWRHNHSYFLGHYVLADDVTERVISYRPDGSDVHFVAVDGNFVGQGNRQWQVTKDLDGSQQHTGWTLKVDGRIERYDTAGRILRIENEQGQGITYTYDVNGVQQESITDDNGNSITLGYTEGRLSQITRNDGSVYQFSYNANGLLGGITFPGANTPQRQFRYEDTRFPRALTGVTDEASNVYSTFAYDDEGRAVSSTHSDGANSGQVEYLSDNTRRLTNALGKQTTYTFAEVDGSKRIVSVQGEVSVNCAAANMAYTYDASGFIASETDWEGSVTTYARDSLGRELSRTEAYGTPEARTVTTEWHENFNVPSKVTTQETVVEFSYDTSGRLLSQKTLRESND</sequence>
<dbReference type="RefSeq" id="WP_198040117.1">
    <property type="nucleotide sequence ID" value="NZ_CP019650.1"/>
</dbReference>
<protein>
    <submittedName>
        <fullName evidence="1">Uncharacterized protein</fullName>
    </submittedName>
</protein>
<dbReference type="InterPro" id="IPR031325">
    <property type="entry name" value="RHS_repeat"/>
</dbReference>
<dbReference type="Gene3D" id="2.180.10.10">
    <property type="entry name" value="RHS repeat-associated core"/>
    <property type="match status" value="1"/>
</dbReference>
<dbReference type="PANTHER" id="PTHR32305">
    <property type="match status" value="1"/>
</dbReference>
<dbReference type="EMBL" id="CP019650">
    <property type="protein sequence ID" value="AQQ67342.1"/>
    <property type="molecule type" value="Genomic_DNA"/>
</dbReference>
<dbReference type="NCBIfam" id="TIGR01643">
    <property type="entry name" value="YD_repeat_2x"/>
    <property type="match status" value="3"/>
</dbReference>
<evidence type="ECO:0000313" key="2">
    <source>
        <dbReference type="Proteomes" id="UP000188219"/>
    </source>
</evidence>
<dbReference type="KEGG" id="maga:Mag101_06615"/>
<keyword evidence="2" id="KW-1185">Reference proteome</keyword>
<dbReference type="STRING" id="260552.Mag101_06615"/>
<dbReference type="InterPro" id="IPR050708">
    <property type="entry name" value="T6SS_VgrG/RHS"/>
</dbReference>
<proteinExistence type="predicted"/>
<accession>A0A1Q2M535</accession>
<dbReference type="PANTHER" id="PTHR32305:SF15">
    <property type="entry name" value="PROTEIN RHSA-RELATED"/>
    <property type="match status" value="1"/>
</dbReference>
<evidence type="ECO:0000313" key="1">
    <source>
        <dbReference type="EMBL" id="AQQ67342.1"/>
    </source>
</evidence>
<dbReference type="InterPro" id="IPR006530">
    <property type="entry name" value="YD"/>
</dbReference>
<name>A0A1Q2M535_9GAMM</name>
<dbReference type="Proteomes" id="UP000188219">
    <property type="component" value="Chromosome"/>
</dbReference>